<gene>
    <name evidence="1" type="ORF">H8D96_15810</name>
</gene>
<sequence length="83" mass="9145">MKMYLSEGPGVARVITNKYSGSITIYYNPKITEEKALFDILNNVTWEKLVKLKDKPPKGGREIGGWKLAGKVFGGVGIVGIFL</sequence>
<dbReference type="EMBL" id="JACNIG010000294">
    <property type="protein sequence ID" value="MBC8433377.1"/>
    <property type="molecule type" value="Genomic_DNA"/>
</dbReference>
<name>A0A8J6P669_9BACT</name>
<reference evidence="1 2" key="1">
    <citation type="submission" date="2020-08" db="EMBL/GenBank/DDBJ databases">
        <title>Bridging the membrane lipid divide: bacteria of the FCB group superphylum have the potential to synthesize archaeal ether lipids.</title>
        <authorList>
            <person name="Villanueva L."/>
            <person name="Von Meijenfeldt F.A.B."/>
            <person name="Westbye A.B."/>
            <person name="Yadav S."/>
            <person name="Hopmans E.C."/>
            <person name="Dutilh B.E."/>
            <person name="Sinninghe Damste J.S."/>
        </authorList>
    </citation>
    <scope>NUCLEOTIDE SEQUENCE [LARGE SCALE GENOMIC DNA]</scope>
    <source>
        <strain evidence="1">NIOZ-UU17</strain>
    </source>
</reference>
<dbReference type="AlphaFoldDB" id="A0A8J6P669"/>
<dbReference type="Proteomes" id="UP000605201">
    <property type="component" value="Unassembled WGS sequence"/>
</dbReference>
<evidence type="ECO:0000313" key="1">
    <source>
        <dbReference type="EMBL" id="MBC8433377.1"/>
    </source>
</evidence>
<protein>
    <submittedName>
        <fullName evidence="1">Uncharacterized protein</fullName>
    </submittedName>
</protein>
<comment type="caution">
    <text evidence="1">The sequence shown here is derived from an EMBL/GenBank/DDBJ whole genome shotgun (WGS) entry which is preliminary data.</text>
</comment>
<feature type="non-terminal residue" evidence="1">
    <location>
        <position position="83"/>
    </location>
</feature>
<accession>A0A8J6P669</accession>
<organism evidence="1 2">
    <name type="scientific">Candidatus Desulfatibia vada</name>
    <dbReference type="NCBI Taxonomy" id="2841696"/>
    <lineage>
        <taxon>Bacteria</taxon>
        <taxon>Pseudomonadati</taxon>
        <taxon>Thermodesulfobacteriota</taxon>
        <taxon>Desulfobacteria</taxon>
        <taxon>Desulfobacterales</taxon>
        <taxon>Desulfobacterales incertae sedis</taxon>
        <taxon>Candidatus Desulfatibia</taxon>
    </lineage>
</organism>
<proteinExistence type="predicted"/>
<evidence type="ECO:0000313" key="2">
    <source>
        <dbReference type="Proteomes" id="UP000605201"/>
    </source>
</evidence>